<keyword evidence="1" id="KW-0732">Signal</keyword>
<evidence type="ECO:0008006" key="3">
    <source>
        <dbReference type="Google" id="ProtNLM"/>
    </source>
</evidence>
<feature type="signal peptide" evidence="1">
    <location>
        <begin position="1"/>
        <end position="19"/>
    </location>
</feature>
<accession>A0A1Y5Q8C0</accession>
<proteinExistence type="predicted"/>
<sequence length="293" mass="32541">MRSVLLSLGLCLAPATVAACPLATNDPATFDRLRRHDFAIGDAARLRPLALALVPCLSSPDPTVREDIALIALTTWMRDGKLDAATLRELRERGYTQLDAGDTAGFAAPFTALALAEIARTDRRAAWMDAAERAAMVERAAHHLEQVRDYRGYQPGEGWRHGVAHAADWLMQLALNPALTQPQLERMLAAIASQAVPASSHAYVEGEYERLARPVLYVARRGLHDENDWRQWLSDISARLDETGPAWRDRDWLARRHDLQVFLSALNTQIDLNADPALLPLQRAVHTTLRSLP</sequence>
<dbReference type="PROSITE" id="PS51257">
    <property type="entry name" value="PROKAR_LIPOPROTEIN"/>
    <property type="match status" value="1"/>
</dbReference>
<dbReference type="AlphaFoldDB" id="A0A1Y5Q8C0"/>
<dbReference type="Pfam" id="PF10978">
    <property type="entry name" value="DUF2785"/>
    <property type="match status" value="1"/>
</dbReference>
<evidence type="ECO:0000256" key="1">
    <source>
        <dbReference type="SAM" id="SignalP"/>
    </source>
</evidence>
<reference evidence="2" key="1">
    <citation type="submission" date="2016-03" db="EMBL/GenBank/DDBJ databases">
        <authorList>
            <person name="Ploux O."/>
        </authorList>
    </citation>
    <scope>NUCLEOTIDE SEQUENCE</scope>
    <source>
        <strain evidence="2">UC10</strain>
    </source>
</reference>
<dbReference type="EMBL" id="FLTS01000001">
    <property type="protein sequence ID" value="SBV37265.1"/>
    <property type="molecule type" value="Genomic_DNA"/>
</dbReference>
<name>A0A1Y5Q8C0_9GAMM</name>
<organism evidence="2">
    <name type="scientific">uncultured Stenotrophomonas sp</name>
    <dbReference type="NCBI Taxonomy" id="165438"/>
    <lineage>
        <taxon>Bacteria</taxon>
        <taxon>Pseudomonadati</taxon>
        <taxon>Pseudomonadota</taxon>
        <taxon>Gammaproteobacteria</taxon>
        <taxon>Lysobacterales</taxon>
        <taxon>Lysobacteraceae</taxon>
        <taxon>Stenotrophomonas</taxon>
        <taxon>environmental samples</taxon>
    </lineage>
</organism>
<evidence type="ECO:0000313" key="2">
    <source>
        <dbReference type="EMBL" id="SBV37265.1"/>
    </source>
</evidence>
<dbReference type="InterPro" id="IPR021247">
    <property type="entry name" value="DUF2785"/>
</dbReference>
<protein>
    <recommendedName>
        <fullName evidence="3">DUF2785 domain-containing protein</fullName>
    </recommendedName>
</protein>
<feature type="chain" id="PRO_5013006386" description="DUF2785 domain-containing protein" evidence="1">
    <location>
        <begin position="20"/>
        <end position="293"/>
    </location>
</feature>
<gene>
    <name evidence="2" type="ORF">STPYR_12195</name>
</gene>